<dbReference type="PANTHER" id="PTHR10151">
    <property type="entry name" value="ECTONUCLEOTIDE PYROPHOSPHATASE/PHOSPHODIESTERASE"/>
    <property type="match status" value="1"/>
</dbReference>
<protein>
    <recommendedName>
        <fullName evidence="3">Alkaline phosphatase family protein</fullName>
    </recommendedName>
</protein>
<dbReference type="RefSeq" id="WP_188903980.1">
    <property type="nucleotide sequence ID" value="NZ_BMKS01000023.1"/>
</dbReference>
<gene>
    <name evidence="1" type="ORF">GCM10010964_42630</name>
</gene>
<dbReference type="AlphaFoldDB" id="A0A8J2ZFX3"/>
<proteinExistence type="predicted"/>
<dbReference type="Pfam" id="PF01663">
    <property type="entry name" value="Phosphodiest"/>
    <property type="match status" value="1"/>
</dbReference>
<dbReference type="InterPro" id="IPR017850">
    <property type="entry name" value="Alkaline_phosphatase_core_sf"/>
</dbReference>
<dbReference type="Gene3D" id="3.40.720.10">
    <property type="entry name" value="Alkaline Phosphatase, subunit A"/>
    <property type="match status" value="2"/>
</dbReference>
<accession>A0A8J2ZFX3</accession>
<organism evidence="1 2">
    <name type="scientific">Caldovatus sediminis</name>
    <dbReference type="NCBI Taxonomy" id="2041189"/>
    <lineage>
        <taxon>Bacteria</taxon>
        <taxon>Pseudomonadati</taxon>
        <taxon>Pseudomonadota</taxon>
        <taxon>Alphaproteobacteria</taxon>
        <taxon>Acetobacterales</taxon>
        <taxon>Roseomonadaceae</taxon>
        <taxon>Caldovatus</taxon>
    </lineage>
</organism>
<dbReference type="SUPFAM" id="SSF53649">
    <property type="entry name" value="Alkaline phosphatase-like"/>
    <property type="match status" value="1"/>
</dbReference>
<dbReference type="InterPro" id="IPR002591">
    <property type="entry name" value="Phosphodiest/P_Trfase"/>
</dbReference>
<evidence type="ECO:0008006" key="3">
    <source>
        <dbReference type="Google" id="ProtNLM"/>
    </source>
</evidence>
<dbReference type="PANTHER" id="PTHR10151:SF120">
    <property type="entry name" value="BIS(5'-ADENOSYL)-TRIPHOSPHATASE"/>
    <property type="match status" value="1"/>
</dbReference>
<dbReference type="EMBL" id="BMKS01000023">
    <property type="protein sequence ID" value="GGG50816.1"/>
    <property type="molecule type" value="Genomic_DNA"/>
</dbReference>
<evidence type="ECO:0000313" key="2">
    <source>
        <dbReference type="Proteomes" id="UP000597507"/>
    </source>
</evidence>
<keyword evidence="2" id="KW-1185">Reference proteome</keyword>
<dbReference type="Proteomes" id="UP000597507">
    <property type="component" value="Unassembled WGS sequence"/>
</dbReference>
<dbReference type="GO" id="GO:0016787">
    <property type="term" value="F:hydrolase activity"/>
    <property type="evidence" value="ECO:0007669"/>
    <property type="project" value="UniProtKB-ARBA"/>
</dbReference>
<comment type="caution">
    <text evidence="1">The sequence shown here is derived from an EMBL/GenBank/DDBJ whole genome shotgun (WGS) entry which is preliminary data.</text>
</comment>
<evidence type="ECO:0000313" key="1">
    <source>
        <dbReference type="EMBL" id="GGG50816.1"/>
    </source>
</evidence>
<name>A0A8J2ZFX3_9PROT</name>
<reference evidence="1 2" key="1">
    <citation type="journal article" date="2014" name="Int. J. Syst. Evol. Microbiol.">
        <title>Complete genome sequence of Corynebacterium casei LMG S-19264T (=DSM 44701T), isolated from a smear-ripened cheese.</title>
        <authorList>
            <consortium name="US DOE Joint Genome Institute (JGI-PGF)"/>
            <person name="Walter F."/>
            <person name="Albersmeier A."/>
            <person name="Kalinowski J."/>
            <person name="Ruckert C."/>
        </authorList>
    </citation>
    <scope>NUCLEOTIDE SEQUENCE [LARGE SCALE GENOMIC DNA]</scope>
    <source>
        <strain evidence="1 2">CGMCC 1.16330</strain>
    </source>
</reference>
<sequence>MRFIVLVLDGLRPDLVVPATMPHLARLAAAGARFARARSVFPSETRVACASLATGSRPGAHGLAANTLFDAGVLPDRLLRTAEAGDLALLVPPGGDSPLGRPTLGVRLAAAGRRLAVVSGGTSGSAFLLFPEAERLGGFRWNVADTAGAAAARVRARCGPTPPQAVPNAARVVFLGRVLTELVLPELRPDVALLWCPEPDLSGHYLGLGAGATREVALRAADDLVGRVAAWRDAQPDAAEIGLVVLSDHGMVTGPRKVSLAEALRRAGFRAGTSLDAGADVVVAPGAAPGLWLRDAAALAGPVAGFLAAQPWTAALLARDPAALGLADALPLALFGAAHPRAPDLMLAFAGEEAPDPGGLPGTAPFDVADVPEGGAMHGGLHRRELATVLLMQGGPFRRGAVVQGAADLSDLAPTLLHLLGTAAEGMEGRVLRAAWDGAADAPPERETRALPRGFALELMRQEGRRYPTALTRAV</sequence>